<sequence length="624" mass="71635">MLGSFKRISRRLPTSLPRTRPVSTLPLPSANFNHLLQTISSEDRLAQQDKPAFKKYWEIVSENFPNARTLFKETDTDIFSQFVKNNRNHSSTVRAFYRREAIFNRDTLPTIQSLVGNKVYDDVLTFCIQDSISTRDIVIAADLFLLYYKLYHHEPIRHDILAEIISAIAFQHPKHDRLHLIKLLQLVKMVKSKKQQLKLDTTQTSALCDKALSLDNVPSLTKQVLLEVMSNSDNSCSIPKNTDLIAAYKLIHTDYTSRNAAGVYSTWINISNYYSSIADHDPRILYMVMRSCLNNKNYKAACKDIISRLSPNIYCNDPLILPTIIDYITKNADLSLAEDIMNNVNEHIKPNNTQNGLLSKRFLSSLLKMHLKFNDSKGVDCVLKQIHDTFGAYSQENYQAIVSHLLKTKTLDNIVKAVNIVSTIPPKQALLAYSSIINAIVEWQIASNGRFDKKSMPLIEELLVKAHKQDISHTSALWSIIASLYIKRLVHHKNFRKYKSANTDTTNLDLAKLIFLKSDKYNRICDYNPFAHSSPQNIILKLNNKNRIIILKNIALNAIKGHRKDIFLWCCAEIYHSGVTTEELLLDWHKTFNYKFRSMRPTSQKDMENELTNNGLKFLNNALK</sequence>
<dbReference type="OrthoDB" id="4064185at2759"/>
<organism evidence="1 2">
    <name type="scientific">Zygosaccharomyces bailii (strain CLIB 213 / ATCC 58445 / CBS 680 / BCRC 21525 / NBRC 1098 / NCYC 1416 / NRRL Y-2227)</name>
    <dbReference type="NCBI Taxonomy" id="1333698"/>
    <lineage>
        <taxon>Eukaryota</taxon>
        <taxon>Fungi</taxon>
        <taxon>Dikarya</taxon>
        <taxon>Ascomycota</taxon>
        <taxon>Saccharomycotina</taxon>
        <taxon>Saccharomycetes</taxon>
        <taxon>Saccharomycetales</taxon>
        <taxon>Saccharomycetaceae</taxon>
        <taxon>Zygosaccharomyces</taxon>
    </lineage>
</organism>
<evidence type="ECO:0000313" key="2">
    <source>
        <dbReference type="Proteomes" id="UP000019375"/>
    </source>
</evidence>
<dbReference type="Proteomes" id="UP000019375">
    <property type="component" value="Unassembled WGS sequence"/>
</dbReference>
<evidence type="ECO:0000313" key="1">
    <source>
        <dbReference type="EMBL" id="CDF89714.1"/>
    </source>
</evidence>
<keyword evidence="2" id="KW-1185">Reference proteome</keyword>
<gene>
    <name evidence="1" type="ORF">BN860_10902g</name>
</gene>
<dbReference type="EMBL" id="HG316457">
    <property type="protein sequence ID" value="CDF89714.1"/>
    <property type="molecule type" value="Genomic_DNA"/>
</dbReference>
<proteinExistence type="predicted"/>
<protein>
    <submittedName>
        <fullName evidence="1">ZYBA0S04-10902g1_1</fullName>
    </submittedName>
</protein>
<dbReference type="AlphaFoldDB" id="A0A8J2T7F6"/>
<name>A0A8J2T7F6_ZYGB2</name>
<reference evidence="2" key="1">
    <citation type="journal article" date="2013" name="Genome Announc.">
        <title>Genome sequence of the food spoilage yeast Zygosaccharomyces bailii CLIB 213(T).</title>
        <authorList>
            <person name="Galeote V."/>
            <person name="Bigey F."/>
            <person name="Devillers H."/>
            <person name="Neuveglise C."/>
            <person name="Dequin S."/>
        </authorList>
    </citation>
    <scope>NUCLEOTIDE SEQUENCE [LARGE SCALE GENOMIC DNA]</scope>
    <source>
        <strain evidence="2">CLIB 213 / ATCC 58445 / CBS 680 / CCRC 21525 / NBRC 1098 / NCYC 1416 / NRRL Y-2227</strain>
    </source>
</reference>
<accession>A0A8J2T7F6</accession>